<dbReference type="GO" id="GO:0005634">
    <property type="term" value="C:nucleus"/>
    <property type="evidence" value="ECO:0007669"/>
    <property type="project" value="UniProtKB-SubCell"/>
</dbReference>
<dbReference type="GO" id="GO:0050832">
    <property type="term" value="P:defense response to fungus"/>
    <property type="evidence" value="ECO:0007669"/>
    <property type="project" value="InterPro"/>
</dbReference>
<comment type="subcellular location">
    <subcellularLocation>
        <location evidence="1">Nucleus</location>
    </subcellularLocation>
</comment>
<keyword evidence="2" id="KW-0539">Nucleus</keyword>
<dbReference type="EMBL" id="JALJOU010000017">
    <property type="protein sequence ID" value="KAK9839223.1"/>
    <property type="molecule type" value="Genomic_DNA"/>
</dbReference>
<dbReference type="CDD" id="cd20404">
    <property type="entry name" value="Tudor_Agenet_AtEML-like"/>
    <property type="match status" value="1"/>
</dbReference>
<dbReference type="InterPro" id="IPR005491">
    <property type="entry name" value="ENT_dom"/>
</dbReference>
<evidence type="ECO:0000256" key="2">
    <source>
        <dbReference type="ARBA" id="ARBA00023242"/>
    </source>
</evidence>
<accession>A0AAW1S0T4</accession>
<name>A0AAW1S0T4_9CHLO</name>
<dbReference type="AlphaFoldDB" id="A0AAW1S0T4"/>
<dbReference type="PROSITE" id="PS51138">
    <property type="entry name" value="ENT"/>
    <property type="match status" value="1"/>
</dbReference>
<dbReference type="Proteomes" id="UP001445335">
    <property type="component" value="Unassembled WGS sequence"/>
</dbReference>
<feature type="region of interest" description="Disordered" evidence="3">
    <location>
        <begin position="294"/>
        <end position="326"/>
    </location>
</feature>
<sequence length="429" mass="46486">MDNYVPSLVSLQTEAYRAVLRAIAATELDWSKEKLLTDLRKELQISNDEHYKVLSGVMADEEVTAIRTGVTMPAPPQAAMPQGPGGAVPGPKRRKDGEERMPLGARLDRKQLKKARLAEKELAPPPLPVAAPLAGPRAPVRPGPAQRMAQMAPAPESPRLDPRRGPGRPPGRPALAQATAADAAKRGRMGRMPVGQAGAPLAALRPGEVQINELVGRKIWRFWPDEERQWVEGIVTDYRAADDHHAITYDMNTPKESFEWFAIRNAREGVDYKLSDGLPLDPRELVHAQAAKMAAGDAPAQRFPSPAAPRRAGPKVPARGRPPSGKTLPLAGAAVSGALASHWAPFDARWFARTLPAARREDLAAMAARLDTRAAEVRSELAGLAELEAGMADPVRRLRLQLDDLAAAERRVRGMLADPALADSEDELF</sequence>
<dbReference type="Gene3D" id="1.10.1240.40">
    <property type="entry name" value="ENT domain"/>
    <property type="match status" value="1"/>
</dbReference>
<dbReference type="Pfam" id="PF03735">
    <property type="entry name" value="ENT"/>
    <property type="match status" value="1"/>
</dbReference>
<dbReference type="SMART" id="SM01191">
    <property type="entry name" value="ENT"/>
    <property type="match status" value="1"/>
</dbReference>
<comment type="caution">
    <text evidence="5">The sequence shown here is derived from an EMBL/GenBank/DDBJ whole genome shotgun (WGS) entry which is preliminary data.</text>
</comment>
<organism evidence="5 6">
    <name type="scientific">Elliptochloris bilobata</name>
    <dbReference type="NCBI Taxonomy" id="381761"/>
    <lineage>
        <taxon>Eukaryota</taxon>
        <taxon>Viridiplantae</taxon>
        <taxon>Chlorophyta</taxon>
        <taxon>core chlorophytes</taxon>
        <taxon>Trebouxiophyceae</taxon>
        <taxon>Trebouxiophyceae incertae sedis</taxon>
        <taxon>Elliptochloris clade</taxon>
        <taxon>Elliptochloris</taxon>
    </lineage>
</organism>
<evidence type="ECO:0000313" key="6">
    <source>
        <dbReference type="Proteomes" id="UP001445335"/>
    </source>
</evidence>
<feature type="compositionally biased region" description="Basic and acidic residues" evidence="3">
    <location>
        <begin position="95"/>
        <end position="122"/>
    </location>
</feature>
<feature type="domain" description="ENT" evidence="4">
    <location>
        <begin position="4"/>
        <end position="90"/>
    </location>
</feature>
<evidence type="ECO:0000256" key="1">
    <source>
        <dbReference type="ARBA" id="ARBA00004123"/>
    </source>
</evidence>
<dbReference type="PANTHER" id="PTHR33432:SF22">
    <property type="entry name" value="OS10G0436850 PROTEIN"/>
    <property type="match status" value="1"/>
</dbReference>
<evidence type="ECO:0000256" key="3">
    <source>
        <dbReference type="SAM" id="MobiDB-lite"/>
    </source>
</evidence>
<evidence type="ECO:0000259" key="4">
    <source>
        <dbReference type="PROSITE" id="PS51138"/>
    </source>
</evidence>
<keyword evidence="6" id="KW-1185">Reference proteome</keyword>
<feature type="compositionally biased region" description="Low complexity" evidence="3">
    <location>
        <begin position="130"/>
        <end position="154"/>
    </location>
</feature>
<protein>
    <recommendedName>
        <fullName evidence="4">ENT domain-containing protein</fullName>
    </recommendedName>
</protein>
<proteinExistence type="predicted"/>
<dbReference type="InterPro" id="IPR036142">
    <property type="entry name" value="ENT_dom-like_sf"/>
</dbReference>
<gene>
    <name evidence="5" type="ORF">WJX81_002221</name>
</gene>
<dbReference type="InterPro" id="IPR033485">
    <property type="entry name" value="EMSY-LIKE_plant"/>
</dbReference>
<feature type="region of interest" description="Disordered" evidence="3">
    <location>
        <begin position="72"/>
        <end position="186"/>
    </location>
</feature>
<evidence type="ECO:0000313" key="5">
    <source>
        <dbReference type="EMBL" id="KAK9839223.1"/>
    </source>
</evidence>
<feature type="compositionally biased region" description="Low complexity" evidence="3">
    <location>
        <begin position="173"/>
        <end position="182"/>
    </location>
</feature>
<reference evidence="5 6" key="1">
    <citation type="journal article" date="2024" name="Nat. Commun.">
        <title>Phylogenomics reveals the evolutionary origins of lichenization in chlorophyte algae.</title>
        <authorList>
            <person name="Puginier C."/>
            <person name="Libourel C."/>
            <person name="Otte J."/>
            <person name="Skaloud P."/>
            <person name="Haon M."/>
            <person name="Grisel S."/>
            <person name="Petersen M."/>
            <person name="Berrin J.G."/>
            <person name="Delaux P.M."/>
            <person name="Dal Grande F."/>
            <person name="Keller J."/>
        </authorList>
    </citation>
    <scope>NUCLEOTIDE SEQUENCE [LARGE SCALE GENOMIC DNA]</scope>
    <source>
        <strain evidence="5 6">SAG 245.80</strain>
    </source>
</reference>
<dbReference type="PANTHER" id="PTHR33432">
    <property type="entry name" value="PROTEIN EMSY-LIKE 4"/>
    <property type="match status" value="1"/>
</dbReference>
<dbReference type="SUPFAM" id="SSF158639">
    <property type="entry name" value="ENT-like"/>
    <property type="match status" value="1"/>
</dbReference>